<dbReference type="Proteomes" id="UP000183658">
    <property type="component" value="Unassembled WGS sequence"/>
</dbReference>
<dbReference type="RefSeq" id="WP_074722296.1">
    <property type="nucleotide sequence ID" value="NZ_CBCRVS010000020.1"/>
</dbReference>
<reference evidence="4" key="1">
    <citation type="submission" date="2016-10" db="EMBL/GenBank/DDBJ databases">
        <authorList>
            <person name="Varghese N."/>
            <person name="Submissions S."/>
        </authorList>
    </citation>
    <scope>NUCLEOTIDE SEQUENCE [LARGE SCALE GENOMIC DNA]</scope>
    <source>
        <strain evidence="4">DSM 15719</strain>
    </source>
</reference>
<dbReference type="Gene3D" id="1.10.10.10">
    <property type="entry name" value="Winged helix-like DNA-binding domain superfamily/Winged helix DNA-binding domain"/>
    <property type="match status" value="1"/>
</dbReference>
<sequence>MKAITLKIFLFFLIITPFYAQELLPFVENYNKSNYQGDNQSWNVTQGNDDAMYFANHHYLLRYDGVKWEKNMLPNKTIIRSIYAIDDKIYSGSYKEFGYWMRKNGKMNYVSLSEGKSVFDDKENEEIWKIFQFNKAIYFQSFNSIYKYDGESITKIKIPFLISYCYVIDNQLLIASVSIGVYRMVNSRIEKVQGWGVLENNIIHGIEKFQNKIYFFTKKNGIYVEENGVLTPWKNSLNETLKTANINGARFLKGSKLAVGTSSKGVYIFNLESNTYINIDRKNVLMNNSILSIGLDKENDLWLGLDNGIAHIEINSPTAIFYDNTGTLGSVYSVVKSNDGYLMASNHGVFKYENKGFSLIPNSEGQAWNIKKINNKFIIGHNEGTFVYENSIFSKLNNINGGWSLVKSNVNDSYLQTSYSGISIYNNLEDLFQKIDVKGILKPIKYAAQNKKNEIWAADNYRGLYRITYNDFYETMEVENITQKSKKKANDFGVKIFEFRNEILFLIHKTWYTYNSISNQLVENELFNSNFANTSDIVKIDEDHFIILKEGLLYQVDVKGNNFVRNLIQEKYYKGKIINDYLKVFKNGNSYLLNLDDGFISLQLKNDLVINPKIKIEAYNNDELVGNNSTIKYNSELKIHVTSGIYGSSKPSLFYKINKSEDYSLVNGGVVVLNNLESGNYVLTIYSHDGMNYNEVSSFDFYIANPWYISFWMIVLYMVVIGTILLVYYRWNKMRYIQKLKLQEEELKHQKEILEMELKAENELNSQEYEKHILELELQTKSSEVTGKSLSIAKQSEMIESIQGILDSATDLNKLKSEISKTIKINAVNKHEWETFETNLNQIHNEFVIALSKRFPNLTQKDIKLCIYLKMNLSSKEIAPMMNISFRGVELHRYRLRKKLQLVQDDNLSKFLLSI</sequence>
<dbReference type="OrthoDB" id="1090267at2"/>
<keyword evidence="2" id="KW-1133">Transmembrane helix</keyword>
<name>A0A1H9HEV4_FLAFI</name>
<accession>A0A1H9HEV4</accession>
<evidence type="ECO:0000313" key="3">
    <source>
        <dbReference type="EMBL" id="SEQ60881.1"/>
    </source>
</evidence>
<keyword evidence="2" id="KW-0472">Membrane</keyword>
<feature type="coiled-coil region" evidence="1">
    <location>
        <begin position="737"/>
        <end position="779"/>
    </location>
</feature>
<protein>
    <submittedName>
        <fullName evidence="3">Uncharacterized protein</fullName>
    </submittedName>
</protein>
<evidence type="ECO:0000256" key="2">
    <source>
        <dbReference type="SAM" id="Phobius"/>
    </source>
</evidence>
<gene>
    <name evidence="3" type="ORF">SAMN05444355_103118</name>
</gene>
<keyword evidence="2" id="KW-0812">Transmembrane</keyword>
<dbReference type="InterPro" id="IPR016032">
    <property type="entry name" value="Sig_transdc_resp-reg_C-effctor"/>
</dbReference>
<dbReference type="GO" id="GO:0003677">
    <property type="term" value="F:DNA binding"/>
    <property type="evidence" value="ECO:0007669"/>
    <property type="project" value="InterPro"/>
</dbReference>
<organism evidence="3 4">
    <name type="scientific">Flavobacterium frigoris</name>
    <dbReference type="NCBI Taxonomy" id="229204"/>
    <lineage>
        <taxon>Bacteria</taxon>
        <taxon>Pseudomonadati</taxon>
        <taxon>Bacteroidota</taxon>
        <taxon>Flavobacteriia</taxon>
        <taxon>Flavobacteriales</taxon>
        <taxon>Flavobacteriaceae</taxon>
        <taxon>Flavobacterium</taxon>
    </lineage>
</organism>
<dbReference type="InterPro" id="IPR036388">
    <property type="entry name" value="WH-like_DNA-bd_sf"/>
</dbReference>
<dbReference type="EMBL" id="FOFZ01000003">
    <property type="protein sequence ID" value="SEQ60881.1"/>
    <property type="molecule type" value="Genomic_DNA"/>
</dbReference>
<feature type="transmembrane region" description="Helical" evidence="2">
    <location>
        <begin position="707"/>
        <end position="729"/>
    </location>
</feature>
<keyword evidence="4" id="KW-1185">Reference proteome</keyword>
<dbReference type="InterPro" id="IPR015943">
    <property type="entry name" value="WD40/YVTN_repeat-like_dom_sf"/>
</dbReference>
<dbReference type="GO" id="GO:0006355">
    <property type="term" value="P:regulation of DNA-templated transcription"/>
    <property type="evidence" value="ECO:0007669"/>
    <property type="project" value="InterPro"/>
</dbReference>
<evidence type="ECO:0000313" key="4">
    <source>
        <dbReference type="Proteomes" id="UP000183658"/>
    </source>
</evidence>
<proteinExistence type="predicted"/>
<dbReference type="Gene3D" id="2.130.10.10">
    <property type="entry name" value="YVTN repeat-like/Quinoprotein amine dehydrogenase"/>
    <property type="match status" value="1"/>
</dbReference>
<dbReference type="AlphaFoldDB" id="A0A1H9HEV4"/>
<keyword evidence="1" id="KW-0175">Coiled coil</keyword>
<dbReference type="SUPFAM" id="SSF46894">
    <property type="entry name" value="C-terminal effector domain of the bipartite response regulators"/>
    <property type="match status" value="1"/>
</dbReference>
<dbReference type="SUPFAM" id="SSF63829">
    <property type="entry name" value="Calcium-dependent phosphotriesterase"/>
    <property type="match status" value="1"/>
</dbReference>
<evidence type="ECO:0000256" key="1">
    <source>
        <dbReference type="SAM" id="Coils"/>
    </source>
</evidence>